<dbReference type="Proteomes" id="UP000598360">
    <property type="component" value="Unassembled WGS sequence"/>
</dbReference>
<evidence type="ECO:0000313" key="3">
    <source>
        <dbReference type="Proteomes" id="UP000598360"/>
    </source>
</evidence>
<name>A0A929G1G1_9PSEU</name>
<accession>A0A929G1G1</accession>
<reference evidence="2" key="1">
    <citation type="submission" date="2020-10" db="EMBL/GenBank/DDBJ databases">
        <title>Diversity and distribution of actinomycetes associated with coral in the coast of Hainan.</title>
        <authorList>
            <person name="Li F."/>
        </authorList>
    </citation>
    <scope>NUCLEOTIDE SEQUENCE</scope>
    <source>
        <strain evidence="2">HNM0983</strain>
    </source>
</reference>
<feature type="region of interest" description="Disordered" evidence="1">
    <location>
        <begin position="1"/>
        <end position="39"/>
    </location>
</feature>
<proteinExistence type="predicted"/>
<evidence type="ECO:0008006" key="4">
    <source>
        <dbReference type="Google" id="ProtNLM"/>
    </source>
</evidence>
<dbReference type="EMBL" id="JADEYC010000037">
    <property type="protein sequence ID" value="MBE9376269.1"/>
    <property type="molecule type" value="Genomic_DNA"/>
</dbReference>
<gene>
    <name evidence="2" type="ORF">IQ251_17610</name>
</gene>
<dbReference type="AlphaFoldDB" id="A0A929G1G1"/>
<evidence type="ECO:0000313" key="2">
    <source>
        <dbReference type="EMBL" id="MBE9376269.1"/>
    </source>
</evidence>
<evidence type="ECO:0000256" key="1">
    <source>
        <dbReference type="SAM" id="MobiDB-lite"/>
    </source>
</evidence>
<organism evidence="2 3">
    <name type="scientific">Saccharopolyspora montiporae</name>
    <dbReference type="NCBI Taxonomy" id="2781240"/>
    <lineage>
        <taxon>Bacteria</taxon>
        <taxon>Bacillati</taxon>
        <taxon>Actinomycetota</taxon>
        <taxon>Actinomycetes</taxon>
        <taxon>Pseudonocardiales</taxon>
        <taxon>Pseudonocardiaceae</taxon>
        <taxon>Saccharopolyspora</taxon>
    </lineage>
</organism>
<feature type="compositionally biased region" description="Basic residues" evidence="1">
    <location>
        <begin position="1"/>
        <end position="11"/>
    </location>
</feature>
<comment type="caution">
    <text evidence="2">The sequence shown here is derived from an EMBL/GenBank/DDBJ whole genome shotgun (WGS) entry which is preliminary data.</text>
</comment>
<keyword evidence="3" id="KW-1185">Reference proteome</keyword>
<protein>
    <recommendedName>
        <fullName evidence="4">ATP/GTP-binding protein</fullName>
    </recommendedName>
</protein>
<sequence length="105" mass="11801">MPRRNQPRRRSGGPPENRDRPGPGAGFGASRVESGPDGEWMVRTVPGAQATKLYRCPGCDHEIRPGVAHVVAWPAADRGSADDRRHWHNGCWRARERRGPTRRWS</sequence>
<dbReference type="RefSeq" id="WP_193929769.1">
    <property type="nucleotide sequence ID" value="NZ_JADEYC010000037.1"/>
</dbReference>